<sequence>MADSYISKFKPKSHFFTDPAAMSQVIGQKFGPETPDVFWLTSRFTIPAAKAYAICKGVVLVQPQTGSSELVNLILRPYEQPIPGFNIKYFVYRGLKKSDFFAGDKVLAATTDTSDFINKVNNSFASFYNSVSPGQPLPAFFAKFMGYDPATQADVLPLSDFFFKESEYVESGGEFVEQGEFAFELPLIDKGASLGSFANGECGIDIILNYGDYKLPLPNDEFVFDLAYARAAKVKIELSTGMTDYEKKLKREQIFQFLDAAAYFGFHAIDGGVVSVTSGGVTNKKGTAIYDDIVSKFFTKNKLYLYIQSDRTRSYNFYGNYLEAGSVNNLKIGTGLVSLTEEVYGTDGWPLYIDDAPRGHNENQNSLYFQLATDNNVNTMLYGQVAQIVNAQHNNFCGADDLQLPDNLDGTSSIWTKIIEISNPNVGPDGAKLNIASFNILLYQGKIYTYLAGEEIGDQNETSKILDVPNFFDDVFDLIQGTPLFKYTSNSVYWTFPSQKIKLINHFNNQKQYGISCVQTTIVKDRIAGNVTTPTVDRIIYITETIDTLNSATAIGGKISNNTQSSPALGTLVTGDGSYQLPSPFYYERVFFTDSTEVITGLRLKAIDGTIPDKIILGVTQAEISLIEDIIVTNSLTNPRLFLIDLFEDGNELISAENISYQKYKVGVVGELNTGSLKLFLPAVDLMVYSLDRKYHYSMRYSEFMPDMVIGQDYLTENTVI</sequence>
<dbReference type="STRING" id="475255.SAMN04488101_101230"/>
<accession>A0A1W2A0I7</accession>
<protein>
    <submittedName>
        <fullName evidence="1">Uncharacterized protein</fullName>
    </submittedName>
</protein>
<dbReference type="Proteomes" id="UP000192678">
    <property type="component" value="Unassembled WGS sequence"/>
</dbReference>
<dbReference type="AlphaFoldDB" id="A0A1W2A0I7"/>
<proteinExistence type="predicted"/>
<evidence type="ECO:0000313" key="1">
    <source>
        <dbReference type="EMBL" id="SMC54249.1"/>
    </source>
</evidence>
<organism evidence="1 2">
    <name type="scientific">Pedobacter nyackensis</name>
    <dbReference type="NCBI Taxonomy" id="475255"/>
    <lineage>
        <taxon>Bacteria</taxon>
        <taxon>Pseudomonadati</taxon>
        <taxon>Bacteroidota</taxon>
        <taxon>Sphingobacteriia</taxon>
        <taxon>Sphingobacteriales</taxon>
        <taxon>Sphingobacteriaceae</taxon>
        <taxon>Pedobacter</taxon>
    </lineage>
</organism>
<name>A0A1W2A0I7_9SPHI</name>
<reference evidence="1 2" key="1">
    <citation type="submission" date="2017-04" db="EMBL/GenBank/DDBJ databases">
        <authorList>
            <person name="Afonso C.L."/>
            <person name="Miller P.J."/>
            <person name="Scott M.A."/>
            <person name="Spackman E."/>
            <person name="Goraichik I."/>
            <person name="Dimitrov K.M."/>
            <person name="Suarez D.L."/>
            <person name="Swayne D.E."/>
        </authorList>
    </citation>
    <scope>NUCLEOTIDE SEQUENCE [LARGE SCALE GENOMIC DNA]</scope>
    <source>
        <strain evidence="1 2">DSM 19625</strain>
    </source>
</reference>
<dbReference type="OrthoDB" id="1210671at2"/>
<keyword evidence="2" id="KW-1185">Reference proteome</keyword>
<dbReference type="RefSeq" id="WP_084286824.1">
    <property type="nucleotide sequence ID" value="NZ_FWYB01000001.1"/>
</dbReference>
<evidence type="ECO:0000313" key="2">
    <source>
        <dbReference type="Proteomes" id="UP000192678"/>
    </source>
</evidence>
<dbReference type="EMBL" id="FWYB01000001">
    <property type="protein sequence ID" value="SMC54249.1"/>
    <property type="molecule type" value="Genomic_DNA"/>
</dbReference>
<gene>
    <name evidence="1" type="ORF">SAMN04488101_101230</name>
</gene>